<comment type="caution">
    <text evidence="1">The sequence shown here is derived from an EMBL/GenBank/DDBJ whole genome shotgun (WGS) entry which is preliminary data.</text>
</comment>
<dbReference type="EMBL" id="NSLI01000007">
    <property type="protein sequence ID" value="PAX06383.1"/>
    <property type="molecule type" value="Genomic_DNA"/>
</dbReference>
<organism evidence="1 2">
    <name type="scientific">Sphingomonas lenta</name>
    <dbReference type="NCBI Taxonomy" id="1141887"/>
    <lineage>
        <taxon>Bacteria</taxon>
        <taxon>Pseudomonadati</taxon>
        <taxon>Pseudomonadota</taxon>
        <taxon>Alphaproteobacteria</taxon>
        <taxon>Sphingomonadales</taxon>
        <taxon>Sphingomonadaceae</taxon>
        <taxon>Sphingomonas</taxon>
    </lineage>
</organism>
<accession>A0A2A2SAZ3</accession>
<dbReference type="OrthoDB" id="7574111at2"/>
<keyword evidence="2" id="KW-1185">Reference proteome</keyword>
<protein>
    <submittedName>
        <fullName evidence="1">Uncharacterized protein</fullName>
    </submittedName>
</protein>
<sequence>MGQDDGDRVFAAELVACIGEAREPTVPELFSVAERVWVEGAAERSAFAWGRLPSAHPDRVTALRAAQAALCGDADGPV</sequence>
<dbReference type="AlphaFoldDB" id="A0A2A2SAZ3"/>
<evidence type="ECO:0000313" key="1">
    <source>
        <dbReference type="EMBL" id="PAX06383.1"/>
    </source>
</evidence>
<gene>
    <name evidence="1" type="ORF">CKY28_17425</name>
</gene>
<dbReference type="Proteomes" id="UP000218151">
    <property type="component" value="Unassembled WGS sequence"/>
</dbReference>
<name>A0A2A2SAZ3_9SPHN</name>
<evidence type="ECO:0000313" key="2">
    <source>
        <dbReference type="Proteomes" id="UP000218151"/>
    </source>
</evidence>
<proteinExistence type="predicted"/>
<reference evidence="2" key="1">
    <citation type="submission" date="2017-09" db="EMBL/GenBank/DDBJ databases">
        <authorList>
            <person name="Feng G."/>
            <person name="Zhu H."/>
        </authorList>
    </citation>
    <scope>NUCLEOTIDE SEQUENCE [LARGE SCALE GENOMIC DNA]</scope>
    <source>
        <strain evidence="2">1PNM-20</strain>
    </source>
</reference>